<accession>A0A090ZHI4</accession>
<dbReference type="Pfam" id="PF00067">
    <property type="entry name" value="p450"/>
    <property type="match status" value="1"/>
</dbReference>
<reference evidence="8 10" key="1">
    <citation type="submission" date="2014-04" db="EMBL/GenBank/DDBJ databases">
        <authorList>
            <person name="Bishop-Lilly K.A."/>
            <person name="Broomall S.M."/>
            <person name="Chain P.S."/>
            <person name="Chertkov O."/>
            <person name="Coyne S.R."/>
            <person name="Daligault H.E."/>
            <person name="Davenport K.W."/>
            <person name="Erkkila T."/>
            <person name="Frey K.G."/>
            <person name="Gibbons H.S."/>
            <person name="Gu W."/>
            <person name="Jaissle J."/>
            <person name="Johnson S.L."/>
            <person name="Koroleva G.I."/>
            <person name="Ladner J.T."/>
            <person name="Lo C.-C."/>
            <person name="Minogue T.D."/>
            <person name="Munk C."/>
            <person name="Palacios G.F."/>
            <person name="Redden C.L."/>
            <person name="Rosenzweig C.N."/>
            <person name="Scholz M.B."/>
            <person name="Teshima H."/>
            <person name="Xu Y."/>
        </authorList>
    </citation>
    <scope>NUCLEOTIDE SEQUENCE [LARGE SCALE GENOMIC DNA]</scope>
    <source>
        <strain evidence="8 10">BHP</strain>
    </source>
</reference>
<organism evidence="8 10">
    <name type="scientific">Bacillus clarus</name>
    <dbReference type="NCBI Taxonomy" id="2338372"/>
    <lineage>
        <taxon>Bacteria</taxon>
        <taxon>Bacillati</taxon>
        <taxon>Bacillota</taxon>
        <taxon>Bacilli</taxon>
        <taxon>Bacillales</taxon>
        <taxon>Bacillaceae</taxon>
        <taxon>Bacillus</taxon>
        <taxon>Bacillus cereus group</taxon>
    </lineage>
</organism>
<keyword evidence="4 7" id="KW-0560">Oxidoreductase</keyword>
<dbReference type="GO" id="GO:0004497">
    <property type="term" value="F:monooxygenase activity"/>
    <property type="evidence" value="ECO:0007669"/>
    <property type="project" value="UniProtKB-KW"/>
</dbReference>
<evidence type="ECO:0000313" key="10">
    <source>
        <dbReference type="Proteomes" id="UP000029389"/>
    </source>
</evidence>
<name>A0A090ZHI4_9BACI</name>
<dbReference type="Proteomes" id="UP000264294">
    <property type="component" value="Unassembled WGS sequence"/>
</dbReference>
<keyword evidence="5 7" id="KW-0408">Iron</keyword>
<dbReference type="Gene3D" id="1.10.630.10">
    <property type="entry name" value="Cytochrome P450"/>
    <property type="match status" value="1"/>
</dbReference>
<dbReference type="InterPro" id="IPR002397">
    <property type="entry name" value="Cyt_P450_B"/>
</dbReference>
<dbReference type="CDD" id="cd11032">
    <property type="entry name" value="P450_EryK-like"/>
    <property type="match status" value="1"/>
</dbReference>
<dbReference type="EMBL" id="QVOD01000036">
    <property type="protein sequence ID" value="RFT64371.1"/>
    <property type="molecule type" value="Genomic_DNA"/>
</dbReference>
<dbReference type="InterPro" id="IPR036396">
    <property type="entry name" value="Cyt_P450_sf"/>
</dbReference>
<dbReference type="SUPFAM" id="SSF48264">
    <property type="entry name" value="Cytochrome P450"/>
    <property type="match status" value="1"/>
</dbReference>
<protein>
    <submittedName>
        <fullName evidence="8">Cytochrome P450</fullName>
    </submittedName>
</protein>
<dbReference type="GO" id="GO:0005506">
    <property type="term" value="F:iron ion binding"/>
    <property type="evidence" value="ECO:0007669"/>
    <property type="project" value="InterPro"/>
</dbReference>
<dbReference type="PRINTS" id="PR00359">
    <property type="entry name" value="BP450"/>
</dbReference>
<dbReference type="InterPro" id="IPR001128">
    <property type="entry name" value="Cyt_P450"/>
</dbReference>
<evidence type="ECO:0000256" key="7">
    <source>
        <dbReference type="RuleBase" id="RU000461"/>
    </source>
</evidence>
<dbReference type="PANTHER" id="PTHR46696">
    <property type="entry name" value="P450, PUTATIVE (EUROFUNG)-RELATED"/>
    <property type="match status" value="1"/>
</dbReference>
<evidence type="ECO:0000256" key="3">
    <source>
        <dbReference type="ARBA" id="ARBA00022723"/>
    </source>
</evidence>
<evidence type="ECO:0000313" key="8">
    <source>
        <dbReference type="EMBL" id="KFN03696.1"/>
    </source>
</evidence>
<evidence type="ECO:0000256" key="1">
    <source>
        <dbReference type="ARBA" id="ARBA00010617"/>
    </source>
</evidence>
<dbReference type="InterPro" id="IPR017972">
    <property type="entry name" value="Cyt_P450_CS"/>
</dbReference>
<gene>
    <name evidence="8" type="primary">cyp106A2</name>
    <name evidence="9" type="ORF">D0U04_22185</name>
    <name evidence="8" type="ORF">DJ93_5103</name>
</gene>
<evidence type="ECO:0000313" key="11">
    <source>
        <dbReference type="Proteomes" id="UP000264294"/>
    </source>
</evidence>
<keyword evidence="6 7" id="KW-0503">Monooxygenase</keyword>
<comment type="similarity">
    <text evidence="1 7">Belongs to the cytochrome P450 family.</text>
</comment>
<dbReference type="PANTHER" id="PTHR46696:SF1">
    <property type="entry name" value="CYTOCHROME P450 YJIB-RELATED"/>
    <property type="match status" value="1"/>
</dbReference>
<comment type="caution">
    <text evidence="8">The sequence shown here is derived from an EMBL/GenBank/DDBJ whole genome shotgun (WGS) entry which is preliminary data.</text>
</comment>
<dbReference type="Proteomes" id="UP000029389">
    <property type="component" value="Unassembled WGS sequence"/>
</dbReference>
<sequence>MDSPENVILVHEISKLKKKEELWNPYVWYEHMRENHPVYYDQEQDVWNVFLYDDVNRVLSDYHLFSSRRERRQFSVPPLETRVNLNSSDPPEHRNVRSIVSKAFTPRSLQQWKPRIQAIANELVQHMENCSEVDIVEQFAAPLPVTVISDLLGVPTTDRKQIKDWSDILFMPYNKEKFNDLDKKKGVALNEFKAYLLPIVQEKRYNLTDDIISDLIRAEYEGERLSDEEIVTFSLGLLAAGNETTTNLIINSFYCFLVDAPGTYEELREQPELIPKAIEEVLRYRFPVTLARRITEDTNIFGTEMKKNQMIVTWVSAANLDEAKFSQASTFNLHRMGNEKHLTFGKGPHFCLGAPLARLEAEIALTTFIKKFKKIEMPPVFQLENCILENEQTLKHLPILLKK</sequence>
<evidence type="ECO:0000256" key="5">
    <source>
        <dbReference type="ARBA" id="ARBA00023004"/>
    </source>
</evidence>
<proteinExistence type="inferred from homology"/>
<keyword evidence="2 7" id="KW-0349">Heme</keyword>
<keyword evidence="11" id="KW-1185">Reference proteome</keyword>
<keyword evidence="3 7" id="KW-0479">Metal-binding</keyword>
<dbReference type="RefSeq" id="WP_042983861.1">
    <property type="nucleotide sequence ID" value="NZ_JMQC01000008.1"/>
</dbReference>
<dbReference type="GO" id="GO:0016705">
    <property type="term" value="F:oxidoreductase activity, acting on paired donors, with incorporation or reduction of molecular oxygen"/>
    <property type="evidence" value="ECO:0007669"/>
    <property type="project" value="InterPro"/>
</dbReference>
<dbReference type="FunFam" id="1.10.630.10:FF:000018">
    <property type="entry name" value="Cytochrome P450 monooxygenase"/>
    <property type="match status" value="1"/>
</dbReference>
<reference evidence="9 11" key="2">
    <citation type="submission" date="2018-08" db="EMBL/GenBank/DDBJ databases">
        <title>Bacillus clarus sp. nov. strain PS00077A.</title>
        <authorList>
            <person name="Mendez Acevedo M."/>
            <person name="Carroll L."/>
            <person name="Mukherjee M."/>
            <person name="Wiedmann M."/>
            <person name="Kovac J."/>
        </authorList>
    </citation>
    <scope>NUCLEOTIDE SEQUENCE [LARGE SCALE GENOMIC DNA]</scope>
    <source>
        <strain evidence="9 11">PS00077A</strain>
    </source>
</reference>
<evidence type="ECO:0000313" key="9">
    <source>
        <dbReference type="EMBL" id="RFT64371.1"/>
    </source>
</evidence>
<dbReference type="GO" id="GO:0020037">
    <property type="term" value="F:heme binding"/>
    <property type="evidence" value="ECO:0007669"/>
    <property type="project" value="InterPro"/>
</dbReference>
<dbReference type="AlphaFoldDB" id="A0A090ZHI4"/>
<dbReference type="PATRIC" id="fig|1405.8.peg.5254"/>
<evidence type="ECO:0000256" key="6">
    <source>
        <dbReference type="ARBA" id="ARBA00023033"/>
    </source>
</evidence>
<evidence type="ECO:0000256" key="4">
    <source>
        <dbReference type="ARBA" id="ARBA00023002"/>
    </source>
</evidence>
<dbReference type="EMBL" id="JMQC01000008">
    <property type="protein sequence ID" value="KFN03696.1"/>
    <property type="molecule type" value="Genomic_DNA"/>
</dbReference>
<evidence type="ECO:0000256" key="2">
    <source>
        <dbReference type="ARBA" id="ARBA00022617"/>
    </source>
</evidence>
<dbReference type="PROSITE" id="PS00086">
    <property type="entry name" value="CYTOCHROME_P450"/>
    <property type="match status" value="1"/>
</dbReference>